<dbReference type="InterPro" id="IPR014756">
    <property type="entry name" value="Ig_E-set"/>
</dbReference>
<dbReference type="InterPro" id="IPR013783">
    <property type="entry name" value="Ig-like_fold"/>
</dbReference>
<dbReference type="PANTHER" id="PTHR10357:SF210">
    <property type="entry name" value="MALTODEXTRIN GLUCOSIDASE"/>
    <property type="match status" value="1"/>
</dbReference>
<dbReference type="Gene3D" id="3.20.20.80">
    <property type="entry name" value="Glycosidases"/>
    <property type="match status" value="1"/>
</dbReference>
<dbReference type="RefSeq" id="WP_115251090.1">
    <property type="nucleotide sequence ID" value="NZ_UHFF01000002.1"/>
</dbReference>
<dbReference type="PANTHER" id="PTHR10357">
    <property type="entry name" value="ALPHA-AMYLASE FAMILY MEMBER"/>
    <property type="match status" value="1"/>
</dbReference>
<reference evidence="4 5" key="1">
    <citation type="submission" date="2018-06" db="EMBL/GenBank/DDBJ databases">
        <authorList>
            <consortium name="Pathogen Informatics"/>
            <person name="Doyle S."/>
        </authorList>
    </citation>
    <scope>NUCLEOTIDE SEQUENCE [LARGE SCALE GENOMIC DNA]</scope>
    <source>
        <strain evidence="4 5">NCTC12092</strain>
    </source>
</reference>
<evidence type="ECO:0000259" key="3">
    <source>
        <dbReference type="SMART" id="SM00642"/>
    </source>
</evidence>
<gene>
    <name evidence="4" type="ORF">NCTC12092_01264</name>
</gene>
<evidence type="ECO:0000256" key="1">
    <source>
        <dbReference type="ARBA" id="ARBA00022801"/>
    </source>
</evidence>
<dbReference type="EC" id="3.2.1.54" evidence="4"/>
<dbReference type="Gene3D" id="3.90.400.10">
    <property type="entry name" value="Oligo-1,6-glucosidase, Domain 2"/>
    <property type="match status" value="1"/>
</dbReference>
<protein>
    <submittedName>
        <fullName evidence="4">Cyclomaltodextrinase (Maltogenic alpha-amylase)</fullName>
        <ecNumber evidence="4">3.2.1.54</ecNumber>
    </submittedName>
</protein>
<dbReference type="CDD" id="cd02857">
    <property type="entry name" value="E_set_CDase_PDE_N"/>
    <property type="match status" value="1"/>
</dbReference>
<dbReference type="SUPFAM" id="SSF51445">
    <property type="entry name" value="(Trans)glycosidases"/>
    <property type="match status" value="1"/>
</dbReference>
<dbReference type="AlphaFoldDB" id="A0A380JQP8"/>
<organism evidence="4 5">
    <name type="scientific">Streptococcus equi subsp. equi</name>
    <dbReference type="NCBI Taxonomy" id="148942"/>
    <lineage>
        <taxon>Bacteria</taxon>
        <taxon>Bacillati</taxon>
        <taxon>Bacillota</taxon>
        <taxon>Bacilli</taxon>
        <taxon>Lactobacillales</taxon>
        <taxon>Streptococcaceae</taxon>
        <taxon>Streptococcus</taxon>
    </lineage>
</organism>
<keyword evidence="1 4" id="KW-0378">Hydrolase</keyword>
<dbReference type="SUPFAM" id="SSF81296">
    <property type="entry name" value="E set domains"/>
    <property type="match status" value="1"/>
</dbReference>
<feature type="domain" description="Glycosyl hydrolase family 13 catalytic" evidence="3">
    <location>
        <begin position="138"/>
        <end position="495"/>
    </location>
</feature>
<name>A0A380JQP8_9STRE</name>
<dbReference type="InterPro" id="IPR045857">
    <property type="entry name" value="O16G_dom_2"/>
</dbReference>
<evidence type="ECO:0000313" key="4">
    <source>
        <dbReference type="EMBL" id="SUN46977.1"/>
    </source>
</evidence>
<dbReference type="SMART" id="SM00642">
    <property type="entry name" value="Aamy"/>
    <property type="match status" value="1"/>
</dbReference>
<dbReference type="InterPro" id="IPR017853">
    <property type="entry name" value="GH"/>
</dbReference>
<dbReference type="Pfam" id="PF00128">
    <property type="entry name" value="Alpha-amylase"/>
    <property type="match status" value="1"/>
</dbReference>
<dbReference type="GO" id="GO:0005975">
    <property type="term" value="P:carbohydrate metabolic process"/>
    <property type="evidence" value="ECO:0007669"/>
    <property type="project" value="InterPro"/>
</dbReference>
<dbReference type="InterPro" id="IPR004185">
    <property type="entry name" value="Glyco_hydro_13_lg-like_dom"/>
</dbReference>
<evidence type="ECO:0000313" key="5">
    <source>
        <dbReference type="Proteomes" id="UP000254461"/>
    </source>
</evidence>
<dbReference type="Gene3D" id="2.60.40.10">
    <property type="entry name" value="Immunoglobulins"/>
    <property type="match status" value="1"/>
</dbReference>
<accession>A0A380JQP8</accession>
<dbReference type="EMBL" id="UHFF01000002">
    <property type="protein sequence ID" value="SUN46977.1"/>
    <property type="molecule type" value="Genomic_DNA"/>
</dbReference>
<dbReference type="Proteomes" id="UP000254461">
    <property type="component" value="Unassembled WGS sequence"/>
</dbReference>
<dbReference type="InterPro" id="IPR006047">
    <property type="entry name" value="GH13_cat_dom"/>
</dbReference>
<dbReference type="GO" id="GO:0047798">
    <property type="term" value="F:cyclomaltodextrinase activity"/>
    <property type="evidence" value="ECO:0007669"/>
    <property type="project" value="UniProtKB-EC"/>
</dbReference>
<keyword evidence="2 4" id="KW-0326">Glycosidase</keyword>
<proteinExistence type="predicted"/>
<sequence>MNTAGILHIPDSRYCFALSTKELVIRLRVAKEDNDIAVTLVYGPKYHYHEYQKELAMYAAYTDHTHTYYEITLSLDDVRLAYIFKLEQSGHTYYFSEDGLTTSYDFSNGFYNFFQMPYINAVDVHQTVPWVHDAVFYQIFVDRFHRGDFEKDDSYINMAWLDRPTPNSFAGGDLKGITDKLEYLEDLGINVIYLTPIFKSISNHKYDISDYYAIDPMFGTSLDLQQLINEAHQRGIRIILDAVFNHASSDCEPFQDVLAHGSASSFFDWFMIQGDHPSVELANYETFADCHYMPKWNTSHRAVQDYLIEIGLYWITEYHIDGWRLDVSDEVSHDFWRRFRKAVKAVKSDAILIGENWHDAYPYLQGDQYDGIMNYAFTKACLDYFAFDTISSQEMAERLSHILMRNTWQVNQMNLNLLDSHDTHRFLTQVNGSKDKLLAGLALLVTFMGIPCIYYGTELAMEGGYDPDSRRSFNWDSSTWDMSFWNQVKDIISLRRHAVIQSGSISITSHDDCLCVKRELNGQSIRLLVNNGVKPYPIEKGGSVLVSNGVDKETFELLQNGFVVSY</sequence>
<evidence type="ECO:0000256" key="2">
    <source>
        <dbReference type="ARBA" id="ARBA00023295"/>
    </source>
</evidence>
<dbReference type="Pfam" id="PF02903">
    <property type="entry name" value="Alpha-amylase_N"/>
    <property type="match status" value="1"/>
</dbReference>
<dbReference type="CDD" id="cd11338">
    <property type="entry name" value="AmyAc_CMD"/>
    <property type="match status" value="1"/>
</dbReference>